<evidence type="ECO:0000256" key="8">
    <source>
        <dbReference type="ARBA" id="ARBA00023136"/>
    </source>
</evidence>
<name>C0EJ16_9FIRM</name>
<dbReference type="InterPro" id="IPR048279">
    <property type="entry name" value="MdtK-like"/>
</dbReference>
<evidence type="ECO:0000256" key="9">
    <source>
        <dbReference type="ARBA" id="ARBA00023251"/>
    </source>
</evidence>
<proteinExistence type="inferred from homology"/>
<evidence type="ECO:0000256" key="5">
    <source>
        <dbReference type="ARBA" id="ARBA00022475"/>
    </source>
</evidence>
<evidence type="ECO:0000256" key="1">
    <source>
        <dbReference type="ARBA" id="ARBA00004651"/>
    </source>
</evidence>
<feature type="transmembrane region" description="Helical" evidence="10">
    <location>
        <begin position="98"/>
        <end position="122"/>
    </location>
</feature>
<dbReference type="AlphaFoldDB" id="C0EJ16"/>
<feature type="transmembrane region" description="Helical" evidence="10">
    <location>
        <begin position="55"/>
        <end position="77"/>
    </location>
</feature>
<dbReference type="GO" id="GO:0005886">
    <property type="term" value="C:plasma membrane"/>
    <property type="evidence" value="ECO:0007669"/>
    <property type="project" value="UniProtKB-SubCell"/>
</dbReference>
<feature type="transmembrane region" description="Helical" evidence="10">
    <location>
        <begin position="200"/>
        <end position="220"/>
    </location>
</feature>
<evidence type="ECO:0000256" key="2">
    <source>
        <dbReference type="ARBA" id="ARBA00008417"/>
    </source>
</evidence>
<keyword evidence="6 10" id="KW-0812">Transmembrane</keyword>
<evidence type="ECO:0000256" key="10">
    <source>
        <dbReference type="SAM" id="Phobius"/>
    </source>
</evidence>
<feature type="transmembrane region" description="Helical" evidence="10">
    <location>
        <begin position="171"/>
        <end position="194"/>
    </location>
</feature>
<keyword evidence="8 10" id="KW-0472">Membrane</keyword>
<dbReference type="GO" id="GO:0015297">
    <property type="term" value="F:antiporter activity"/>
    <property type="evidence" value="ECO:0007669"/>
    <property type="project" value="InterPro"/>
</dbReference>
<dbReference type="HOGENOM" id="CLU_012893_0_1_9"/>
<keyword evidence="12" id="KW-1185">Reference proteome</keyword>
<protein>
    <recommendedName>
        <fullName evidence="3">Multidrug export protein MepA</fullName>
    </recommendedName>
</protein>
<evidence type="ECO:0000256" key="6">
    <source>
        <dbReference type="ARBA" id="ARBA00022692"/>
    </source>
</evidence>
<accession>C0EJ16</accession>
<evidence type="ECO:0000313" key="11">
    <source>
        <dbReference type="EMBL" id="EEG28481.1"/>
    </source>
</evidence>
<dbReference type="InterPro" id="IPR045070">
    <property type="entry name" value="MATE_MepA-like"/>
</dbReference>
<reference evidence="11 12" key="1">
    <citation type="submission" date="2009-01" db="EMBL/GenBank/DDBJ databases">
        <authorList>
            <person name="Fulton L."/>
            <person name="Clifton S."/>
            <person name="Fulton B."/>
            <person name="Xu J."/>
            <person name="Minx P."/>
            <person name="Pepin K.H."/>
            <person name="Johnson M."/>
            <person name="Bhonagiri V."/>
            <person name="Nash W.E."/>
            <person name="Mardis E.R."/>
            <person name="Wilson R.K."/>
        </authorList>
    </citation>
    <scope>NUCLEOTIDE SEQUENCE [LARGE SCALE GENOMIC DNA]</scope>
    <source>
        <strain evidence="11 12">DSM 5476</strain>
    </source>
</reference>
<dbReference type="NCBIfam" id="TIGR00797">
    <property type="entry name" value="matE"/>
    <property type="match status" value="1"/>
</dbReference>
<dbReference type="InterPro" id="IPR051327">
    <property type="entry name" value="MATE_MepA_subfamily"/>
</dbReference>
<comment type="caution">
    <text evidence="11">The sequence shown here is derived from an EMBL/GenBank/DDBJ whole genome shotgun (WGS) entry which is preliminary data.</text>
</comment>
<keyword evidence="5" id="KW-1003">Cell membrane</keyword>
<feature type="transmembrane region" description="Helical" evidence="10">
    <location>
        <begin position="403"/>
        <end position="421"/>
    </location>
</feature>
<keyword evidence="7 10" id="KW-1133">Transmembrane helix</keyword>
<dbReference type="eggNOG" id="COG0534">
    <property type="taxonomic scope" value="Bacteria"/>
</dbReference>
<organism evidence="11 12">
    <name type="scientific">[Clostridium] methylpentosum DSM 5476</name>
    <dbReference type="NCBI Taxonomy" id="537013"/>
    <lineage>
        <taxon>Bacteria</taxon>
        <taxon>Bacillati</taxon>
        <taxon>Bacillota</taxon>
        <taxon>Clostridia</taxon>
        <taxon>Eubacteriales</taxon>
        <taxon>Oscillospiraceae</taxon>
        <taxon>Oscillospiraceae incertae sedis</taxon>
    </lineage>
</organism>
<dbReference type="STRING" id="537013.CLOSTMETH_03862"/>
<keyword evidence="9" id="KW-0046">Antibiotic resistance</keyword>
<dbReference type="GO" id="GO:0046677">
    <property type="term" value="P:response to antibiotic"/>
    <property type="evidence" value="ECO:0007669"/>
    <property type="project" value="UniProtKB-KW"/>
</dbReference>
<gene>
    <name evidence="11" type="ORF">CLOSTMETH_03862</name>
</gene>
<feature type="transmembrane region" description="Helical" evidence="10">
    <location>
        <begin position="142"/>
        <end position="159"/>
    </location>
</feature>
<comment type="similarity">
    <text evidence="2">Belongs to the multi antimicrobial extrusion (MATE) (TC 2.A.66.1) family. MepA subfamily.</text>
</comment>
<dbReference type="GO" id="GO:0042910">
    <property type="term" value="F:xenobiotic transmembrane transporter activity"/>
    <property type="evidence" value="ECO:0007669"/>
    <property type="project" value="InterPro"/>
</dbReference>
<feature type="transmembrane region" description="Helical" evidence="10">
    <location>
        <begin position="362"/>
        <end position="382"/>
    </location>
</feature>
<feature type="transmembrane region" description="Helical" evidence="10">
    <location>
        <begin position="319"/>
        <end position="342"/>
    </location>
</feature>
<evidence type="ECO:0000256" key="7">
    <source>
        <dbReference type="ARBA" id="ARBA00022989"/>
    </source>
</evidence>
<dbReference type="PANTHER" id="PTHR43823:SF3">
    <property type="entry name" value="MULTIDRUG EXPORT PROTEIN MEPA"/>
    <property type="match status" value="1"/>
</dbReference>
<evidence type="ECO:0000256" key="3">
    <source>
        <dbReference type="ARBA" id="ARBA00022106"/>
    </source>
</evidence>
<evidence type="ECO:0000256" key="4">
    <source>
        <dbReference type="ARBA" id="ARBA00022448"/>
    </source>
</evidence>
<dbReference type="PIRSF" id="PIRSF006603">
    <property type="entry name" value="DinF"/>
    <property type="match status" value="1"/>
</dbReference>
<dbReference type="InterPro" id="IPR002528">
    <property type="entry name" value="MATE_fam"/>
</dbReference>
<evidence type="ECO:0000313" key="12">
    <source>
        <dbReference type="Proteomes" id="UP000003340"/>
    </source>
</evidence>
<dbReference type="CDD" id="cd13143">
    <property type="entry name" value="MATE_MepA_like"/>
    <property type="match status" value="1"/>
</dbReference>
<reference evidence="11 12" key="2">
    <citation type="submission" date="2009-02" db="EMBL/GenBank/DDBJ databases">
        <title>Draft genome sequence of Clostridium methylpentosum (DSM 5476).</title>
        <authorList>
            <person name="Sudarsanam P."/>
            <person name="Ley R."/>
            <person name="Guruge J."/>
            <person name="Turnbaugh P.J."/>
            <person name="Mahowald M."/>
            <person name="Liep D."/>
            <person name="Gordon J."/>
        </authorList>
    </citation>
    <scope>NUCLEOTIDE SEQUENCE [LARGE SCALE GENOMIC DNA]</scope>
    <source>
        <strain evidence="11 12">DSM 5476</strain>
    </source>
</reference>
<sequence length="458" mass="49341">MTELEKYQEKYRQMTETPVKRLVCRMAVPTIISMLITSFYNMADTFFVGRINTSATASVGIVFSLMAIIQAVGFLFGQGSGNYISRKLGEQKREEASRMAATGFFSAICAGLVIAVVGLLFLTPIARLLGATDTILPYAEDYMRFILIGAPYMTASLVLNNQLRLQGNAFYAMLGLTSGAVLNIALDPLFIFGLHLGTGGAALATILSQLVSFVVLLIGCQRGGSLPIRPKMFSPSLARYRAILGGGLPSLCRQGLASAAIICLNLAAGSYGDSAIAAMSIVNRVTMFASSALLGFGQGFQPVCGFNYGAKRFDRVREAYWFCVRVALVALSLLAVTGFVFAPSIITAFRGDDAQLIGIGARALRLQCVSFPLLGWIIPCNMMLQNIGKTFKASLLSVARQGLFFLPLVFLLPVWWGIFGVQICQPIADILTFFLSVPLGYSVLRELREGSLPGTPAN</sequence>
<feature type="transmembrane region" description="Helical" evidence="10">
    <location>
        <begin position="22"/>
        <end position="43"/>
    </location>
</feature>
<dbReference type="Pfam" id="PF01554">
    <property type="entry name" value="MatE"/>
    <property type="match status" value="2"/>
</dbReference>
<dbReference type="EMBL" id="ACEC01000136">
    <property type="protein sequence ID" value="EEG28481.1"/>
    <property type="molecule type" value="Genomic_DNA"/>
</dbReference>
<comment type="subcellular location">
    <subcellularLocation>
        <location evidence="1">Cell membrane</location>
        <topology evidence="1">Multi-pass membrane protein</topology>
    </subcellularLocation>
</comment>
<dbReference type="PANTHER" id="PTHR43823">
    <property type="entry name" value="SPORULATION PROTEIN YKVU"/>
    <property type="match status" value="1"/>
</dbReference>
<keyword evidence="4" id="KW-0813">Transport</keyword>
<dbReference type="Proteomes" id="UP000003340">
    <property type="component" value="Unassembled WGS sequence"/>
</dbReference>